<evidence type="ECO:0000313" key="12">
    <source>
        <dbReference type="EMBL" id="QHI69721.1"/>
    </source>
</evidence>
<dbReference type="AlphaFoldDB" id="A0A6P1M797"/>
<dbReference type="NCBIfam" id="TIGR01942">
    <property type="entry name" value="pcnB"/>
    <property type="match status" value="1"/>
</dbReference>
<organism evidence="12 13">
    <name type="scientific">Tichowtungia aerotolerans</name>
    <dbReference type="NCBI Taxonomy" id="2697043"/>
    <lineage>
        <taxon>Bacteria</taxon>
        <taxon>Pseudomonadati</taxon>
        <taxon>Kiritimatiellota</taxon>
        <taxon>Tichowtungiia</taxon>
        <taxon>Tichowtungiales</taxon>
        <taxon>Tichowtungiaceae</taxon>
        <taxon>Tichowtungia</taxon>
    </lineage>
</organism>
<dbReference type="Proteomes" id="UP000464954">
    <property type="component" value="Chromosome"/>
</dbReference>
<name>A0A6P1M797_9BACT</name>
<proteinExistence type="inferred from homology"/>
<accession>A0A6P1M797</accession>
<evidence type="ECO:0000256" key="1">
    <source>
        <dbReference type="ARBA" id="ARBA00022664"/>
    </source>
</evidence>
<dbReference type="EMBL" id="CP047593">
    <property type="protein sequence ID" value="QHI69721.1"/>
    <property type="molecule type" value="Genomic_DNA"/>
</dbReference>
<keyword evidence="6 7" id="KW-0804">Transcription</keyword>
<dbReference type="Pfam" id="PF01743">
    <property type="entry name" value="PolyA_pol"/>
    <property type="match status" value="1"/>
</dbReference>
<evidence type="ECO:0000256" key="8">
    <source>
        <dbReference type="RuleBase" id="RU003953"/>
    </source>
</evidence>
<keyword evidence="1 7" id="KW-0507">mRNA processing</keyword>
<dbReference type="FunFam" id="3.30.460.10:FF:000035">
    <property type="entry name" value="Poly(A) polymerase I"/>
    <property type="match status" value="1"/>
</dbReference>
<dbReference type="SUPFAM" id="SSF81891">
    <property type="entry name" value="Poly A polymerase C-terminal region-like"/>
    <property type="match status" value="1"/>
</dbReference>
<dbReference type="KEGG" id="taer:GT409_09745"/>
<keyword evidence="13" id="KW-1185">Reference proteome</keyword>
<dbReference type="InterPro" id="IPR010206">
    <property type="entry name" value="PolA_pol_I"/>
</dbReference>
<keyword evidence="12" id="KW-0548">Nucleotidyltransferase</keyword>
<dbReference type="InterPro" id="IPR043519">
    <property type="entry name" value="NT_sf"/>
</dbReference>
<dbReference type="RefSeq" id="WP_160628903.1">
    <property type="nucleotide sequence ID" value="NZ_CP047593.1"/>
</dbReference>
<dbReference type="GO" id="GO:0006397">
    <property type="term" value="P:mRNA processing"/>
    <property type="evidence" value="ECO:0007669"/>
    <property type="project" value="UniProtKB-KW"/>
</dbReference>
<feature type="domain" description="Polymerase A arginine-rich C-terminal" evidence="10">
    <location>
        <begin position="313"/>
        <end position="399"/>
    </location>
</feature>
<dbReference type="InterPro" id="IPR025866">
    <property type="entry name" value="PolyA_pol_arg_C_dom"/>
</dbReference>
<feature type="domain" description="Poly A polymerase head" evidence="9">
    <location>
        <begin position="36"/>
        <end position="168"/>
    </location>
</feature>
<dbReference type="GO" id="GO:0043633">
    <property type="term" value="P:polyadenylation-dependent RNA catabolic process"/>
    <property type="evidence" value="ECO:0007669"/>
    <property type="project" value="InterPro"/>
</dbReference>
<dbReference type="Gene3D" id="3.30.460.10">
    <property type="entry name" value="Beta Polymerase, domain 2"/>
    <property type="match status" value="1"/>
</dbReference>
<reference evidence="12 13" key="1">
    <citation type="submission" date="2020-01" db="EMBL/GenBank/DDBJ databases">
        <title>Ponticoccus aerotolerans gen. nov., sp. nov., an anaerobic bacterium and proposal of Ponticoccusceae fam. nov., Ponticoccusles ord. nov. and Ponticoccuse classis nov. in the phylum Kiritimatiellaeota.</title>
        <authorList>
            <person name="Zhou L.Y."/>
            <person name="Du Z.J."/>
        </authorList>
    </citation>
    <scope>NUCLEOTIDE SEQUENCE [LARGE SCALE GENOMIC DNA]</scope>
    <source>
        <strain evidence="12 13">S-5007</strain>
    </source>
</reference>
<dbReference type="InterPro" id="IPR032828">
    <property type="entry name" value="PolyA_RNA-bd"/>
</dbReference>
<evidence type="ECO:0000256" key="4">
    <source>
        <dbReference type="ARBA" id="ARBA00022840"/>
    </source>
</evidence>
<dbReference type="PANTHER" id="PTHR43051:SF1">
    <property type="entry name" value="POLYNUCLEOTIDE ADENYLYLTRANSFERASE FAMILY PROTEIN"/>
    <property type="match status" value="1"/>
</dbReference>
<feature type="domain" description="tRNA nucleotidyltransferase/poly(A) polymerase RNA and SrmB- binding" evidence="11">
    <location>
        <begin position="195"/>
        <end position="256"/>
    </location>
</feature>
<dbReference type="Pfam" id="PF12627">
    <property type="entry name" value="PolyA_pol_RNAbd"/>
    <property type="match status" value="1"/>
</dbReference>
<comment type="similarity">
    <text evidence="7 8">Belongs to the tRNA nucleotidyltransferase/poly(A) polymerase family.</text>
</comment>
<protein>
    <recommendedName>
        <fullName evidence="7">Poly(A) polymerase I</fullName>
        <shortName evidence="7">PAP I</shortName>
        <ecNumber evidence="7">2.7.7.19</ecNumber>
    </recommendedName>
</protein>
<evidence type="ECO:0000256" key="7">
    <source>
        <dbReference type="HAMAP-Rule" id="MF_00957"/>
    </source>
</evidence>
<feature type="active site" evidence="7">
    <location>
        <position position="137"/>
    </location>
</feature>
<keyword evidence="5 7" id="KW-0694">RNA-binding</keyword>
<gene>
    <name evidence="7 12" type="primary">pcnB</name>
    <name evidence="12" type="ORF">GT409_09745</name>
</gene>
<dbReference type="GO" id="GO:0005524">
    <property type="term" value="F:ATP binding"/>
    <property type="evidence" value="ECO:0007669"/>
    <property type="project" value="UniProtKB-UniRule"/>
</dbReference>
<sequence length="403" mass="46300">MDPNIIARPDHVVSRKQISSAALKVLYGLKDAGYTAYLAGGGVRDLLLKRNPKDFDVATNATPEEVKKTFRNCRLIGRRFRLAHVYFRNEIIEVATFRAPSPEPETCGENCHCVSEEGLVLRDNVFGTPEEDALRRDFTINALFYNIADFSIIDYADGLKDLQQKIIRVIGDPDVRFTEDPVRILRALRFAATLGFDIEPAAKKAAREQAERLEGCSSSRLYEEILKLMHCGKAEQVFMLSCELQVFEHLFPEIGAWLKAPDGEGKTHWMQKTFKQIDRWRHAGIDINPALLFALFFGEYHEWVAEHLMKSENLSHAEALTEATHRHIGQLCDRIRIPKAVTAHIASIMAAQPRFLKMSGKNTNRMLRHRDFLDAFLYFKFAARTTGRHEKELIWWDEQRKNR</sequence>
<evidence type="ECO:0000259" key="10">
    <source>
        <dbReference type="Pfam" id="PF12626"/>
    </source>
</evidence>
<evidence type="ECO:0000313" key="13">
    <source>
        <dbReference type="Proteomes" id="UP000464954"/>
    </source>
</evidence>
<dbReference type="CDD" id="cd05398">
    <property type="entry name" value="NT_ClassII-CCAase"/>
    <property type="match status" value="1"/>
</dbReference>
<dbReference type="GO" id="GO:0003723">
    <property type="term" value="F:RNA binding"/>
    <property type="evidence" value="ECO:0007669"/>
    <property type="project" value="UniProtKB-UniRule"/>
</dbReference>
<keyword evidence="4 7" id="KW-0067">ATP-binding</keyword>
<evidence type="ECO:0000256" key="3">
    <source>
        <dbReference type="ARBA" id="ARBA00022741"/>
    </source>
</evidence>
<dbReference type="InterPro" id="IPR002646">
    <property type="entry name" value="PolA_pol_head_dom"/>
</dbReference>
<evidence type="ECO:0000259" key="9">
    <source>
        <dbReference type="Pfam" id="PF01743"/>
    </source>
</evidence>
<dbReference type="PANTHER" id="PTHR43051">
    <property type="entry name" value="POLYNUCLEOTIDE ADENYLYLTRANSFERASE FAMILY PROTEIN"/>
    <property type="match status" value="1"/>
</dbReference>
<feature type="active site" evidence="7">
    <location>
        <position position="54"/>
    </location>
</feature>
<evidence type="ECO:0000259" key="11">
    <source>
        <dbReference type="Pfam" id="PF12627"/>
    </source>
</evidence>
<dbReference type="Pfam" id="PF12626">
    <property type="entry name" value="PolyA_pol_arg_C"/>
    <property type="match status" value="1"/>
</dbReference>
<keyword evidence="3 7" id="KW-0547">Nucleotide-binding</keyword>
<evidence type="ECO:0000256" key="2">
    <source>
        <dbReference type="ARBA" id="ARBA00022679"/>
    </source>
</evidence>
<dbReference type="HAMAP" id="MF_00957">
    <property type="entry name" value="PolyA_pol"/>
    <property type="match status" value="1"/>
</dbReference>
<evidence type="ECO:0000256" key="6">
    <source>
        <dbReference type="ARBA" id="ARBA00023163"/>
    </source>
</evidence>
<dbReference type="SUPFAM" id="SSF81301">
    <property type="entry name" value="Nucleotidyltransferase"/>
    <property type="match status" value="1"/>
</dbReference>
<comment type="catalytic activity">
    <reaction evidence="7">
        <text>RNA(n) + ATP = RNA(n)-3'-adenine ribonucleotide + diphosphate</text>
        <dbReference type="Rhea" id="RHEA:11332"/>
        <dbReference type="Rhea" id="RHEA-COMP:14527"/>
        <dbReference type="Rhea" id="RHEA-COMP:17347"/>
        <dbReference type="ChEBI" id="CHEBI:30616"/>
        <dbReference type="ChEBI" id="CHEBI:33019"/>
        <dbReference type="ChEBI" id="CHEBI:140395"/>
        <dbReference type="ChEBI" id="CHEBI:173115"/>
        <dbReference type="EC" id="2.7.7.19"/>
    </reaction>
</comment>
<keyword evidence="2 7" id="KW-0808">Transferase</keyword>
<dbReference type="InterPro" id="IPR052191">
    <property type="entry name" value="tRNA_ntf/polyA_polymerase_I"/>
</dbReference>
<feature type="active site" evidence="7">
    <location>
        <position position="56"/>
    </location>
</feature>
<evidence type="ECO:0000256" key="5">
    <source>
        <dbReference type="ARBA" id="ARBA00022884"/>
    </source>
</evidence>
<dbReference type="EC" id="2.7.7.19" evidence="7"/>
<dbReference type="GO" id="GO:1990817">
    <property type="term" value="F:poly(A) RNA polymerase activity"/>
    <property type="evidence" value="ECO:0007669"/>
    <property type="project" value="UniProtKB-UniRule"/>
</dbReference>
<dbReference type="Gene3D" id="1.10.3090.10">
    <property type="entry name" value="cca-adding enzyme, domain 2"/>
    <property type="match status" value="1"/>
</dbReference>
<comment type="function">
    <text evidence="7">Adds poly(A) tail to the 3' end of many RNAs, which usually targets these RNAs for decay. Plays a significant role in the global control of gene expression, through influencing the rate of transcript degradation, and in the general RNA quality control.</text>
</comment>